<evidence type="ECO:0000313" key="3">
    <source>
        <dbReference type="Proteomes" id="UP000239735"/>
    </source>
</evidence>
<dbReference type="PANTHER" id="PTHR42774">
    <property type="entry name" value="PHOSPHOTRANSFERASE SYSTEM TRANSPORT PROTEIN"/>
    <property type="match status" value="1"/>
</dbReference>
<dbReference type="OrthoDB" id="9813569at2"/>
<dbReference type="InterPro" id="IPR029056">
    <property type="entry name" value="Ribokinase-like"/>
</dbReference>
<organism evidence="2 3">
    <name type="scientific">Candidatus Sulfuritelmatomonas gaucii</name>
    <dbReference type="NCBI Taxonomy" id="2043161"/>
    <lineage>
        <taxon>Bacteria</taxon>
        <taxon>Pseudomonadati</taxon>
        <taxon>Acidobacteriota</taxon>
        <taxon>Terriglobia</taxon>
        <taxon>Terriglobales</taxon>
        <taxon>Acidobacteriaceae</taxon>
        <taxon>Candidatus Sulfuritelmatomonas</taxon>
    </lineage>
</organism>
<dbReference type="Pfam" id="PF00294">
    <property type="entry name" value="PfkB"/>
    <property type="match status" value="1"/>
</dbReference>
<accession>A0A2N9L3M5</accession>
<dbReference type="GO" id="GO:0003824">
    <property type="term" value="F:catalytic activity"/>
    <property type="evidence" value="ECO:0007669"/>
    <property type="project" value="UniProtKB-ARBA"/>
</dbReference>
<gene>
    <name evidence="2" type="ORF">SBA5_1100001</name>
</gene>
<sequence length="326" mass="34270">MKKRYDVLGVGIAAVDDLKYVAEYPPVDCKIPVSASTRQGGGPACTAIAAAGVLGGRAAYVARFGNNELSHYMRSALASRGVDTSHIVDDAAGGPYHSIIVVDSAGHRNVFYDPALYRTVTEDDLPGALIQSAQICLLDHITEPSLLTVAEKVRRLSVPIVSDIEGRTSSAQQLVQLTDYLILPKAFAAWASGEINARDACVSLARTPRLATIVTDGAAGCYACSAADPAVRHFSAFQVQAFDTTGCGDTFHGAFALAVARQLSTEDAILFASAAAALKAMAAGGQRRGWDALPTLTEVIGFLQSRLEEPQESSLLPRIHSALAPG</sequence>
<dbReference type="SUPFAM" id="SSF53613">
    <property type="entry name" value="Ribokinase-like"/>
    <property type="match status" value="1"/>
</dbReference>
<evidence type="ECO:0000259" key="1">
    <source>
        <dbReference type="Pfam" id="PF00294"/>
    </source>
</evidence>
<feature type="domain" description="Carbohydrate kinase PfkB" evidence="1">
    <location>
        <begin position="31"/>
        <end position="286"/>
    </location>
</feature>
<dbReference type="AlphaFoldDB" id="A0A2N9L3M5"/>
<dbReference type="InterPro" id="IPR052562">
    <property type="entry name" value="Ketohexokinase-related"/>
</dbReference>
<dbReference type="InterPro" id="IPR011611">
    <property type="entry name" value="PfkB_dom"/>
</dbReference>
<dbReference type="Gene3D" id="3.40.1190.20">
    <property type="match status" value="1"/>
</dbReference>
<reference evidence="3" key="1">
    <citation type="submission" date="2018-02" db="EMBL/GenBank/DDBJ databases">
        <authorList>
            <person name="Hausmann B."/>
        </authorList>
    </citation>
    <scope>NUCLEOTIDE SEQUENCE [LARGE SCALE GENOMIC DNA]</scope>
    <source>
        <strain evidence="3">Peat soil MAG SbA5</strain>
    </source>
</reference>
<name>A0A2N9L3M5_9BACT</name>
<evidence type="ECO:0000313" key="2">
    <source>
        <dbReference type="EMBL" id="SPE17821.1"/>
    </source>
</evidence>
<proteinExistence type="predicted"/>
<dbReference type="PANTHER" id="PTHR42774:SF3">
    <property type="entry name" value="KETOHEXOKINASE"/>
    <property type="match status" value="1"/>
</dbReference>
<dbReference type="EMBL" id="OKRB01000014">
    <property type="protein sequence ID" value="SPE17821.1"/>
    <property type="molecule type" value="Genomic_DNA"/>
</dbReference>
<protein>
    <submittedName>
        <fullName evidence="2">Putative PfkB domain-containing protein</fullName>
    </submittedName>
</protein>
<dbReference type="Proteomes" id="UP000239735">
    <property type="component" value="Unassembled WGS sequence"/>
</dbReference>